<dbReference type="PANTHER" id="PTHR34153:SF2">
    <property type="entry name" value="SI:CH211-262H13.3-RELATED"/>
    <property type="match status" value="1"/>
</dbReference>
<dbReference type="Proteomes" id="UP001652625">
    <property type="component" value="Chromosome 08"/>
</dbReference>
<dbReference type="GeneID" id="136083878"/>
<dbReference type="PANTHER" id="PTHR34153">
    <property type="entry name" value="SI:CH211-262H13.3-RELATED-RELATED"/>
    <property type="match status" value="1"/>
</dbReference>
<accession>A0ABM4CDU7</accession>
<protein>
    <submittedName>
        <fullName evidence="2">Uncharacterized protein LOC136083878</fullName>
    </submittedName>
</protein>
<gene>
    <name evidence="2" type="primary">LOC136083878</name>
</gene>
<evidence type="ECO:0000313" key="2">
    <source>
        <dbReference type="RefSeq" id="XP_065659858.1"/>
    </source>
</evidence>
<organism evidence="1 2">
    <name type="scientific">Hydra vulgaris</name>
    <name type="common">Hydra</name>
    <name type="synonym">Hydra attenuata</name>
    <dbReference type="NCBI Taxonomy" id="6087"/>
    <lineage>
        <taxon>Eukaryota</taxon>
        <taxon>Metazoa</taxon>
        <taxon>Cnidaria</taxon>
        <taxon>Hydrozoa</taxon>
        <taxon>Hydroidolina</taxon>
        <taxon>Anthoathecata</taxon>
        <taxon>Aplanulata</taxon>
        <taxon>Hydridae</taxon>
        <taxon>Hydra</taxon>
    </lineage>
</organism>
<proteinExistence type="predicted"/>
<dbReference type="RefSeq" id="XP_065659858.1">
    <property type="nucleotide sequence ID" value="XM_065803786.1"/>
</dbReference>
<name>A0ABM4CDU7_HYDVU</name>
<evidence type="ECO:0000313" key="1">
    <source>
        <dbReference type="Proteomes" id="UP001652625"/>
    </source>
</evidence>
<sequence length="153" mass="17802">MKFMAEVKIFMNDMNTFMGKQINNRGESNREELKQLLDIDEFLQFEENLVEPVFRTKIIEHLKQVGGVDGKDAIRRIIDRVFSVQLQSKLNMKGTGHKLGIEDKLIWKVIKESVFAIFPQVREAEIRERASVKLKNAPGRKSGDRRKIQNTDK</sequence>
<keyword evidence="1" id="KW-1185">Reference proteome</keyword>
<reference evidence="2" key="1">
    <citation type="submission" date="2025-08" db="UniProtKB">
        <authorList>
            <consortium name="RefSeq"/>
        </authorList>
    </citation>
    <scope>IDENTIFICATION</scope>
</reference>